<dbReference type="GO" id="GO:0004499">
    <property type="term" value="F:N,N-dimethylaniline monooxygenase activity"/>
    <property type="evidence" value="ECO:0007669"/>
    <property type="project" value="InterPro"/>
</dbReference>
<comment type="similarity">
    <text evidence="1">Belongs to the FMO family.</text>
</comment>
<dbReference type="SUPFAM" id="SSF51905">
    <property type="entry name" value="FAD/NAD(P)-binding domain"/>
    <property type="match status" value="1"/>
</dbReference>
<keyword evidence="7" id="KW-1185">Reference proteome</keyword>
<dbReference type="Gene3D" id="3.50.50.60">
    <property type="entry name" value="FAD/NAD(P)-binding domain"/>
    <property type="match status" value="1"/>
</dbReference>
<dbReference type="GeneID" id="89978333"/>
<evidence type="ECO:0000256" key="5">
    <source>
        <dbReference type="ARBA" id="ARBA00023002"/>
    </source>
</evidence>
<keyword evidence="2" id="KW-0285">Flavoprotein</keyword>
<dbReference type="PIRSF" id="PIRSF000332">
    <property type="entry name" value="FMO"/>
    <property type="match status" value="1"/>
</dbReference>
<evidence type="ECO:0000313" key="7">
    <source>
        <dbReference type="Proteomes" id="UP001358417"/>
    </source>
</evidence>
<keyword evidence="4" id="KW-0521">NADP</keyword>
<dbReference type="InterPro" id="IPR050346">
    <property type="entry name" value="FMO-like"/>
</dbReference>
<dbReference type="RefSeq" id="XP_064700666.1">
    <property type="nucleotide sequence ID" value="XM_064853712.1"/>
</dbReference>
<accession>A0AAV9MWE2</accession>
<sequence>MKRIAVIGGGPGGLVTLKYLTQAHLFLPVEQVQVRLFEADDAIGGTFYKRTYEDGEQVSSKYLTTFSDFRPLASDPDFLPMGRYLQYLDEYCSHFDLWKHIELDTRVTKLRRQGSRHVVSLKKKGSGSKEDDENWECDAVAICTGLHVEPHMPYVEGIENVPCVMHSSQFKGREDFGYDKNIVVLGVGETGMDVAHLAVTSPKPKSVTVVPNPVLFGMIQPSRNSIPTDVSTASLFESMYVHPLMRVSWIPWAYYNTFVKSTLWLVGGSKYGIDQWVGGVADEHYSTAELIFMKSDKAIPYISVPYRSQSWLHRIRSCIAQTPIPDTNGRIIDLAPWPDRIEKDGTIHFIDNGRLESQRMSQIKRKVDILVMATGYTQRFPFLDAHYPRPEEADIRRVWKRGDESVGFIGFVRPSFGAIPPLAEFQAQLWILALHDLLPHSLIPNDHYKLKVSGENRIQYGVDHENYAYQLALDMESAPSFSYMLSCGPRMFLTWALGANFNTKFRVIGPWAFDGARDIITTELWSTITRRGGFFGMLSGLLSTPRTFPMKIMYVHVNNTA</sequence>
<dbReference type="GO" id="GO:0050660">
    <property type="term" value="F:flavin adenine dinucleotide binding"/>
    <property type="evidence" value="ECO:0007669"/>
    <property type="project" value="InterPro"/>
</dbReference>
<dbReference type="InterPro" id="IPR036188">
    <property type="entry name" value="FAD/NAD-bd_sf"/>
</dbReference>
<dbReference type="Pfam" id="PF00743">
    <property type="entry name" value="FMO-like"/>
    <property type="match status" value="2"/>
</dbReference>
<dbReference type="EMBL" id="JAVRRD010000040">
    <property type="protein sequence ID" value="KAK5045027.1"/>
    <property type="molecule type" value="Genomic_DNA"/>
</dbReference>
<name>A0AAV9MWE2_9EURO</name>
<evidence type="ECO:0000313" key="6">
    <source>
        <dbReference type="EMBL" id="KAK5045027.1"/>
    </source>
</evidence>
<evidence type="ECO:0000256" key="1">
    <source>
        <dbReference type="ARBA" id="ARBA00009183"/>
    </source>
</evidence>
<dbReference type="PRINTS" id="PR00370">
    <property type="entry name" value="FMOXYGENASE"/>
</dbReference>
<protein>
    <recommendedName>
        <fullName evidence="8">FAD/NAD(P)-binding domain-containing protein</fullName>
    </recommendedName>
</protein>
<keyword evidence="5" id="KW-0560">Oxidoreductase</keyword>
<evidence type="ECO:0000256" key="2">
    <source>
        <dbReference type="ARBA" id="ARBA00022630"/>
    </source>
</evidence>
<proteinExistence type="inferred from homology"/>
<reference evidence="6 7" key="1">
    <citation type="submission" date="2023-08" db="EMBL/GenBank/DDBJ databases">
        <title>Black Yeasts Isolated from many extreme environments.</title>
        <authorList>
            <person name="Coleine C."/>
            <person name="Stajich J.E."/>
            <person name="Selbmann L."/>
        </authorList>
    </citation>
    <scope>NUCLEOTIDE SEQUENCE [LARGE SCALE GENOMIC DNA]</scope>
    <source>
        <strain evidence="6 7">CCFEE 5792</strain>
    </source>
</reference>
<dbReference type="GO" id="GO:0050661">
    <property type="term" value="F:NADP binding"/>
    <property type="evidence" value="ECO:0007669"/>
    <property type="project" value="InterPro"/>
</dbReference>
<organism evidence="6 7">
    <name type="scientific">Exophiala bonariae</name>
    <dbReference type="NCBI Taxonomy" id="1690606"/>
    <lineage>
        <taxon>Eukaryota</taxon>
        <taxon>Fungi</taxon>
        <taxon>Dikarya</taxon>
        <taxon>Ascomycota</taxon>
        <taxon>Pezizomycotina</taxon>
        <taxon>Eurotiomycetes</taxon>
        <taxon>Chaetothyriomycetidae</taxon>
        <taxon>Chaetothyriales</taxon>
        <taxon>Herpotrichiellaceae</taxon>
        <taxon>Exophiala</taxon>
    </lineage>
</organism>
<dbReference type="PANTHER" id="PTHR23023">
    <property type="entry name" value="DIMETHYLANILINE MONOOXYGENASE"/>
    <property type="match status" value="1"/>
</dbReference>
<evidence type="ECO:0000256" key="3">
    <source>
        <dbReference type="ARBA" id="ARBA00022827"/>
    </source>
</evidence>
<dbReference type="AlphaFoldDB" id="A0AAV9MWE2"/>
<evidence type="ECO:0008006" key="8">
    <source>
        <dbReference type="Google" id="ProtNLM"/>
    </source>
</evidence>
<evidence type="ECO:0000256" key="4">
    <source>
        <dbReference type="ARBA" id="ARBA00022857"/>
    </source>
</evidence>
<gene>
    <name evidence="6" type="ORF">LTR84_010175</name>
</gene>
<dbReference type="InterPro" id="IPR020946">
    <property type="entry name" value="Flavin_mOase-like"/>
</dbReference>
<comment type="caution">
    <text evidence="6">The sequence shown here is derived from an EMBL/GenBank/DDBJ whole genome shotgun (WGS) entry which is preliminary data.</text>
</comment>
<dbReference type="Proteomes" id="UP001358417">
    <property type="component" value="Unassembled WGS sequence"/>
</dbReference>
<keyword evidence="3" id="KW-0274">FAD</keyword>
<dbReference type="InterPro" id="IPR000960">
    <property type="entry name" value="Flavin_mOase"/>
</dbReference>